<protein>
    <recommendedName>
        <fullName evidence="3">histidine kinase</fullName>
        <ecNumber evidence="3">2.7.13.3</ecNumber>
    </recommendedName>
</protein>
<dbReference type="InterPro" id="IPR004358">
    <property type="entry name" value="Sig_transdc_His_kin-like_C"/>
</dbReference>
<dbReference type="GO" id="GO:0016020">
    <property type="term" value="C:membrane"/>
    <property type="evidence" value="ECO:0007669"/>
    <property type="project" value="UniProtKB-SubCell"/>
</dbReference>
<comment type="catalytic activity">
    <reaction evidence="1">
        <text>ATP + protein L-histidine = ADP + protein N-phospho-L-histidine.</text>
        <dbReference type="EC" id="2.7.13.3"/>
    </reaction>
</comment>
<dbReference type="PROSITE" id="PS50109">
    <property type="entry name" value="HIS_KIN"/>
    <property type="match status" value="1"/>
</dbReference>
<dbReference type="SMART" id="SM00387">
    <property type="entry name" value="HATPase_c"/>
    <property type="match status" value="1"/>
</dbReference>
<keyword evidence="10" id="KW-1133">Transmembrane helix</keyword>
<feature type="coiled-coil region" evidence="9">
    <location>
        <begin position="287"/>
        <end position="324"/>
    </location>
</feature>
<dbReference type="SUPFAM" id="SSF47384">
    <property type="entry name" value="Homodimeric domain of signal transducing histidine kinase"/>
    <property type="match status" value="1"/>
</dbReference>
<dbReference type="FunFam" id="3.30.565.10:FF:000006">
    <property type="entry name" value="Sensor histidine kinase WalK"/>
    <property type="match status" value="1"/>
</dbReference>
<dbReference type="RefSeq" id="WP_007919149.1">
    <property type="nucleotide sequence ID" value="NZ_ADVG01000004.1"/>
</dbReference>
<dbReference type="Gene3D" id="1.10.287.130">
    <property type="match status" value="1"/>
</dbReference>
<feature type="domain" description="Histidine kinase" evidence="11">
    <location>
        <begin position="324"/>
        <end position="546"/>
    </location>
</feature>
<evidence type="ECO:0000256" key="2">
    <source>
        <dbReference type="ARBA" id="ARBA00004370"/>
    </source>
</evidence>
<dbReference type="SMART" id="SM00304">
    <property type="entry name" value="HAMP"/>
    <property type="match status" value="1"/>
</dbReference>
<keyword evidence="7" id="KW-0902">Two-component regulatory system</keyword>
<dbReference type="SUPFAM" id="SSF55874">
    <property type="entry name" value="ATPase domain of HSP90 chaperone/DNA topoisomerase II/histidine kinase"/>
    <property type="match status" value="1"/>
</dbReference>
<comment type="subcellular location">
    <subcellularLocation>
        <location evidence="2">Membrane</location>
    </subcellularLocation>
</comment>
<dbReference type="Pfam" id="PF00512">
    <property type="entry name" value="HisKA"/>
    <property type="match status" value="1"/>
</dbReference>
<dbReference type="InterPro" id="IPR036097">
    <property type="entry name" value="HisK_dim/P_sf"/>
</dbReference>
<dbReference type="Gene3D" id="3.30.565.10">
    <property type="entry name" value="Histidine kinase-like ATPase, C-terminal domain"/>
    <property type="match status" value="1"/>
</dbReference>
<dbReference type="InterPro" id="IPR050736">
    <property type="entry name" value="Sensor_HK_Regulatory"/>
</dbReference>
<evidence type="ECO:0000256" key="7">
    <source>
        <dbReference type="ARBA" id="ARBA00023012"/>
    </source>
</evidence>
<dbReference type="InterPro" id="IPR003594">
    <property type="entry name" value="HATPase_dom"/>
</dbReference>
<evidence type="ECO:0000256" key="3">
    <source>
        <dbReference type="ARBA" id="ARBA00012438"/>
    </source>
</evidence>
<gene>
    <name evidence="13" type="ORF">Krac_2379</name>
</gene>
<evidence type="ECO:0000259" key="11">
    <source>
        <dbReference type="PROSITE" id="PS50109"/>
    </source>
</evidence>
<dbReference type="SMART" id="SM00388">
    <property type="entry name" value="HisKA"/>
    <property type="match status" value="1"/>
</dbReference>
<dbReference type="OrthoDB" id="9800372at2"/>
<keyword evidence="4" id="KW-0597">Phosphoprotein</keyword>
<dbReference type="Pfam" id="PF02518">
    <property type="entry name" value="HATPase_c"/>
    <property type="match status" value="1"/>
</dbReference>
<dbReference type="GO" id="GO:0000155">
    <property type="term" value="F:phosphorelay sensor kinase activity"/>
    <property type="evidence" value="ECO:0007669"/>
    <property type="project" value="InterPro"/>
</dbReference>
<dbReference type="InterPro" id="IPR003661">
    <property type="entry name" value="HisK_dim/P_dom"/>
</dbReference>
<dbReference type="PROSITE" id="PS50885">
    <property type="entry name" value="HAMP"/>
    <property type="match status" value="1"/>
</dbReference>
<evidence type="ECO:0000313" key="14">
    <source>
        <dbReference type="Proteomes" id="UP000004508"/>
    </source>
</evidence>
<dbReference type="Proteomes" id="UP000004508">
    <property type="component" value="Unassembled WGS sequence"/>
</dbReference>
<dbReference type="InterPro" id="IPR005467">
    <property type="entry name" value="His_kinase_dom"/>
</dbReference>
<dbReference type="InParanoid" id="D6U563"/>
<comment type="caution">
    <text evidence="13">The sequence shown here is derived from an EMBL/GenBank/DDBJ whole genome shotgun (WGS) entry which is preliminary data.</text>
</comment>
<dbReference type="EC" id="2.7.13.3" evidence="3"/>
<evidence type="ECO:0000256" key="5">
    <source>
        <dbReference type="ARBA" id="ARBA00022679"/>
    </source>
</evidence>
<dbReference type="CDD" id="cd00075">
    <property type="entry name" value="HATPase"/>
    <property type="match status" value="1"/>
</dbReference>
<evidence type="ECO:0000256" key="4">
    <source>
        <dbReference type="ARBA" id="ARBA00022553"/>
    </source>
</evidence>
<dbReference type="CDD" id="cd06225">
    <property type="entry name" value="HAMP"/>
    <property type="match status" value="1"/>
</dbReference>
<keyword evidence="10" id="KW-0812">Transmembrane</keyword>
<dbReference type="STRING" id="485913.Krac_2379"/>
<dbReference type="PANTHER" id="PTHR43711:SF1">
    <property type="entry name" value="HISTIDINE KINASE 1"/>
    <property type="match status" value="1"/>
</dbReference>
<evidence type="ECO:0000256" key="10">
    <source>
        <dbReference type="SAM" id="Phobius"/>
    </source>
</evidence>
<reference evidence="13 14" key="1">
    <citation type="journal article" date="2011" name="Stand. Genomic Sci.">
        <title>Non-contiguous finished genome sequence and contextual data of the filamentous soil bacterium Ktedonobacter racemifer type strain (SOSP1-21).</title>
        <authorList>
            <person name="Chang Y.J."/>
            <person name="Land M."/>
            <person name="Hauser L."/>
            <person name="Chertkov O."/>
            <person name="Del Rio T.G."/>
            <person name="Nolan M."/>
            <person name="Copeland A."/>
            <person name="Tice H."/>
            <person name="Cheng J.F."/>
            <person name="Lucas S."/>
            <person name="Han C."/>
            <person name="Goodwin L."/>
            <person name="Pitluck S."/>
            <person name="Ivanova N."/>
            <person name="Ovchinikova G."/>
            <person name="Pati A."/>
            <person name="Chen A."/>
            <person name="Palaniappan K."/>
            <person name="Mavromatis K."/>
            <person name="Liolios K."/>
            <person name="Brettin T."/>
            <person name="Fiebig A."/>
            <person name="Rohde M."/>
            <person name="Abt B."/>
            <person name="Goker M."/>
            <person name="Detter J.C."/>
            <person name="Woyke T."/>
            <person name="Bristow J."/>
            <person name="Eisen J.A."/>
            <person name="Markowitz V."/>
            <person name="Hugenholtz P."/>
            <person name="Kyrpides N.C."/>
            <person name="Klenk H.P."/>
            <person name="Lapidus A."/>
        </authorList>
    </citation>
    <scope>NUCLEOTIDE SEQUENCE [LARGE SCALE GENOMIC DNA]</scope>
    <source>
        <strain evidence="14">DSM 44963</strain>
    </source>
</reference>
<feature type="transmembrane region" description="Helical" evidence="10">
    <location>
        <begin position="21"/>
        <end position="39"/>
    </location>
</feature>
<proteinExistence type="predicted"/>
<feature type="transmembrane region" description="Helical" evidence="10">
    <location>
        <begin position="219"/>
        <end position="245"/>
    </location>
</feature>
<dbReference type="Gene3D" id="6.10.340.10">
    <property type="match status" value="1"/>
</dbReference>
<dbReference type="PRINTS" id="PR00344">
    <property type="entry name" value="BCTRLSENSOR"/>
</dbReference>
<keyword evidence="5 13" id="KW-0808">Transferase</keyword>
<evidence type="ECO:0000256" key="9">
    <source>
        <dbReference type="SAM" id="Coils"/>
    </source>
</evidence>
<feature type="domain" description="HAMP" evidence="12">
    <location>
        <begin position="250"/>
        <end position="302"/>
    </location>
</feature>
<keyword evidence="6 13" id="KW-0418">Kinase</keyword>
<dbReference type="Pfam" id="PF00672">
    <property type="entry name" value="HAMP"/>
    <property type="match status" value="1"/>
</dbReference>
<keyword evidence="8 10" id="KW-0472">Membrane</keyword>
<evidence type="ECO:0000256" key="8">
    <source>
        <dbReference type="ARBA" id="ARBA00023136"/>
    </source>
</evidence>
<feature type="transmembrane region" description="Helical" evidence="10">
    <location>
        <begin position="143"/>
        <end position="164"/>
    </location>
</feature>
<feature type="transmembrane region" description="Helical" evidence="10">
    <location>
        <begin position="185"/>
        <end position="207"/>
    </location>
</feature>
<keyword evidence="14" id="KW-1185">Reference proteome</keyword>
<dbReference type="eggNOG" id="COG2205">
    <property type="taxonomic scope" value="Bacteria"/>
</dbReference>
<dbReference type="SUPFAM" id="SSF158472">
    <property type="entry name" value="HAMP domain-like"/>
    <property type="match status" value="1"/>
</dbReference>
<keyword evidence="9" id="KW-0175">Coiled coil</keyword>
<dbReference type="EMBL" id="ADVG01000004">
    <property type="protein sequence ID" value="EFH81643.1"/>
    <property type="molecule type" value="Genomic_DNA"/>
</dbReference>
<dbReference type="AlphaFoldDB" id="D6U563"/>
<evidence type="ECO:0000256" key="6">
    <source>
        <dbReference type="ARBA" id="ARBA00022777"/>
    </source>
</evidence>
<feature type="transmembrane region" description="Helical" evidence="10">
    <location>
        <begin position="51"/>
        <end position="69"/>
    </location>
</feature>
<dbReference type="InterPro" id="IPR003660">
    <property type="entry name" value="HAMP_dom"/>
</dbReference>
<dbReference type="InterPro" id="IPR036890">
    <property type="entry name" value="HATPase_C_sf"/>
</dbReference>
<dbReference type="CDD" id="cd00082">
    <property type="entry name" value="HisKA"/>
    <property type="match status" value="1"/>
</dbReference>
<evidence type="ECO:0000256" key="1">
    <source>
        <dbReference type="ARBA" id="ARBA00000085"/>
    </source>
</evidence>
<name>D6U563_KTERA</name>
<evidence type="ECO:0000313" key="13">
    <source>
        <dbReference type="EMBL" id="EFH81643.1"/>
    </source>
</evidence>
<evidence type="ECO:0000259" key="12">
    <source>
        <dbReference type="PROSITE" id="PS50885"/>
    </source>
</evidence>
<accession>D6U563</accession>
<dbReference type="PANTHER" id="PTHR43711">
    <property type="entry name" value="TWO-COMPONENT HISTIDINE KINASE"/>
    <property type="match status" value="1"/>
</dbReference>
<dbReference type="FunFam" id="1.10.287.130:FF:000001">
    <property type="entry name" value="Two-component sensor histidine kinase"/>
    <property type="match status" value="1"/>
</dbReference>
<organism evidence="13 14">
    <name type="scientific">Ktedonobacter racemifer DSM 44963</name>
    <dbReference type="NCBI Taxonomy" id="485913"/>
    <lineage>
        <taxon>Bacteria</taxon>
        <taxon>Bacillati</taxon>
        <taxon>Chloroflexota</taxon>
        <taxon>Ktedonobacteria</taxon>
        <taxon>Ktedonobacterales</taxon>
        <taxon>Ktedonobacteraceae</taxon>
        <taxon>Ktedonobacter</taxon>
    </lineage>
</organism>
<feature type="transmembrane region" description="Helical" evidence="10">
    <location>
        <begin position="90"/>
        <end position="109"/>
    </location>
</feature>
<sequence length="569" mass="64349">MGNTLIRKMREFWFQTRGWQALLEMVLIQAVVIITWWLFFRARMADEPRSLMNNTVTFFLFYCPVSVFWSTMRWRTSKVRPWRRQVGVEFLMAACVLVIFLLEMVFLVWTPFPSLSGLNAIIWSDYADRFRSTDVAHAPATSLIIDVFLSFCSAGFFLFLRAAIRVLQAWNRLRKQHLSWALTHAIMMIPMFGVGVLSLFILFASAFSYSKPENLPLYLFLNLFLSGAAIAAILVFVLPPVLLFSNFFARRITQRIETLVSAASAMRAGNYSIRIPVQGEDEVARLQNDFNAMAAHLEETLHELQEERDNVAQLLNERRELVASVSHELRTPVATMRGYLESTLANWNEVPPTMLRQDLNVINQQTVRLQGLIDDLFALARAEVGKLKLRCAPSHVDVLIQRLVDVLAPLAWRGSRVEIIADVAANLPQALVDEARLEQILQNLLNNGVRHTPPGGIISVSAQADLAHEEIVLQIKDTGEGIPAEELSHIWERFYRTEKSREQPASGTGLGLAIVKEMTEAMGGSVEVESEVGLGTCFTLRFPLAVQDVAQDITAKMPITKLLEQRQQH</sequence>